<sequence length="117" mass="12965">MESVSVLHLRTPYISSLKHGEHSSIELVRCRGGRGTRSFPPSPLPESLSFNSPSYLQSRYLRHAVGAAARSLSLEEGGGPFSLPPLTLSEDDKKDFFAACVPLKKERRKKKKKKLAD</sequence>
<organism evidence="1 2">
    <name type="scientific">Caerostris extrusa</name>
    <name type="common">Bark spider</name>
    <name type="synonym">Caerostris bankana</name>
    <dbReference type="NCBI Taxonomy" id="172846"/>
    <lineage>
        <taxon>Eukaryota</taxon>
        <taxon>Metazoa</taxon>
        <taxon>Ecdysozoa</taxon>
        <taxon>Arthropoda</taxon>
        <taxon>Chelicerata</taxon>
        <taxon>Arachnida</taxon>
        <taxon>Araneae</taxon>
        <taxon>Araneomorphae</taxon>
        <taxon>Entelegynae</taxon>
        <taxon>Araneoidea</taxon>
        <taxon>Araneidae</taxon>
        <taxon>Caerostris</taxon>
    </lineage>
</organism>
<evidence type="ECO:0000313" key="1">
    <source>
        <dbReference type="EMBL" id="GIY47469.1"/>
    </source>
</evidence>
<dbReference type="Proteomes" id="UP001054945">
    <property type="component" value="Unassembled WGS sequence"/>
</dbReference>
<dbReference type="AlphaFoldDB" id="A0AAV4TQP8"/>
<gene>
    <name evidence="1" type="ORF">CEXT_339381</name>
</gene>
<dbReference type="EMBL" id="BPLR01011583">
    <property type="protein sequence ID" value="GIY47469.1"/>
    <property type="molecule type" value="Genomic_DNA"/>
</dbReference>
<evidence type="ECO:0000313" key="2">
    <source>
        <dbReference type="Proteomes" id="UP001054945"/>
    </source>
</evidence>
<accession>A0AAV4TQP8</accession>
<name>A0AAV4TQP8_CAEEX</name>
<reference evidence="1 2" key="1">
    <citation type="submission" date="2021-06" db="EMBL/GenBank/DDBJ databases">
        <title>Caerostris extrusa draft genome.</title>
        <authorList>
            <person name="Kono N."/>
            <person name="Arakawa K."/>
        </authorList>
    </citation>
    <scope>NUCLEOTIDE SEQUENCE [LARGE SCALE GENOMIC DNA]</scope>
</reference>
<proteinExistence type="predicted"/>
<protein>
    <submittedName>
        <fullName evidence="1">Uncharacterized protein</fullName>
    </submittedName>
</protein>
<comment type="caution">
    <text evidence="1">The sequence shown here is derived from an EMBL/GenBank/DDBJ whole genome shotgun (WGS) entry which is preliminary data.</text>
</comment>
<keyword evidence="2" id="KW-1185">Reference proteome</keyword>